<keyword evidence="1" id="KW-0732">Signal</keyword>
<dbReference type="SUPFAM" id="SSF102588">
    <property type="entry name" value="LmbE-like"/>
    <property type="match status" value="1"/>
</dbReference>
<keyword evidence="3" id="KW-1185">Reference proteome</keyword>
<reference evidence="2 3" key="1">
    <citation type="submission" date="2014-04" db="EMBL/GenBank/DDBJ databases">
        <title>Whole genome of Muricauda olearia.</title>
        <authorList>
            <person name="Zhang X.-H."/>
            <person name="Tang K."/>
        </authorList>
    </citation>
    <scope>NUCLEOTIDE SEQUENCE [LARGE SCALE GENOMIC DNA]</scope>
    <source>
        <strain evidence="2 3">Th120</strain>
    </source>
</reference>
<dbReference type="Pfam" id="PF02585">
    <property type="entry name" value="PIG-L"/>
    <property type="match status" value="1"/>
</dbReference>
<sequence>MKKIMVKLLKKCSFFLLLLFVISANGKSYKGKNEITDKRTLLAIFAHPDDEMSAAPLLAKYVSEGVSIYIAIVTDGRLGVTTHAGISAGDNLANIRIEEMNCSTTELGVNPPIMMGFYDQFKFEEGMEAMMNEIDRAKKEVQKLIEDIKPDVVLTWGPSGGTGHLDHRIVNTIVSEVFGSKQWDGKPHQLYTTEITIQDNVEMAMVDISYLNFRIPIEKIHFETAKKAWMCHKSQFTLDEVLWLKAQFWDSQNGVAFFKPFYQKGPIENSLFKD</sequence>
<proteinExistence type="predicted"/>
<dbReference type="Gene3D" id="3.40.50.10320">
    <property type="entry name" value="LmbE-like"/>
    <property type="match status" value="1"/>
</dbReference>
<dbReference type="GO" id="GO:0016811">
    <property type="term" value="F:hydrolase activity, acting on carbon-nitrogen (but not peptide) bonds, in linear amides"/>
    <property type="evidence" value="ECO:0007669"/>
    <property type="project" value="TreeGrafter"/>
</dbReference>
<dbReference type="RefSeq" id="WP_129654174.1">
    <property type="nucleotide sequence ID" value="NZ_ML142909.1"/>
</dbReference>
<evidence type="ECO:0008006" key="4">
    <source>
        <dbReference type="Google" id="ProtNLM"/>
    </source>
</evidence>
<dbReference type="InterPro" id="IPR003737">
    <property type="entry name" value="GlcNAc_PI_deacetylase-related"/>
</dbReference>
<dbReference type="PANTHER" id="PTHR12993">
    <property type="entry name" value="N-ACETYLGLUCOSAMINYL-PHOSPHATIDYLINOSITOL DE-N-ACETYLASE-RELATED"/>
    <property type="match status" value="1"/>
</dbReference>
<evidence type="ECO:0000313" key="2">
    <source>
        <dbReference type="EMBL" id="RYC51739.1"/>
    </source>
</evidence>
<dbReference type="Proteomes" id="UP000290261">
    <property type="component" value="Unassembled WGS sequence"/>
</dbReference>
<gene>
    <name evidence="2" type="ORF">DN53_12985</name>
</gene>
<dbReference type="AlphaFoldDB" id="A0A444VLY8"/>
<accession>A0A444VLY8</accession>
<dbReference type="EMBL" id="JJMP01000004">
    <property type="protein sequence ID" value="RYC51739.1"/>
    <property type="molecule type" value="Genomic_DNA"/>
</dbReference>
<organism evidence="2 3">
    <name type="scientific">Flagellimonas olearia</name>
    <dbReference type="NCBI Taxonomy" id="552546"/>
    <lineage>
        <taxon>Bacteria</taxon>
        <taxon>Pseudomonadati</taxon>
        <taxon>Bacteroidota</taxon>
        <taxon>Flavobacteriia</taxon>
        <taxon>Flavobacteriales</taxon>
        <taxon>Flavobacteriaceae</taxon>
        <taxon>Flagellimonas</taxon>
    </lineage>
</organism>
<dbReference type="InterPro" id="IPR024078">
    <property type="entry name" value="LmbE-like_dom_sf"/>
</dbReference>
<protein>
    <recommendedName>
        <fullName evidence="4">PIG-L family deacetylase</fullName>
    </recommendedName>
</protein>
<name>A0A444VLY8_9FLAO</name>
<feature type="chain" id="PRO_5019213610" description="PIG-L family deacetylase" evidence="1">
    <location>
        <begin position="27"/>
        <end position="274"/>
    </location>
</feature>
<feature type="signal peptide" evidence="1">
    <location>
        <begin position="1"/>
        <end position="26"/>
    </location>
</feature>
<evidence type="ECO:0000256" key="1">
    <source>
        <dbReference type="SAM" id="SignalP"/>
    </source>
</evidence>
<comment type="caution">
    <text evidence="2">The sequence shown here is derived from an EMBL/GenBank/DDBJ whole genome shotgun (WGS) entry which is preliminary data.</text>
</comment>
<dbReference type="PANTHER" id="PTHR12993:SF11">
    <property type="entry name" value="N-ACETYLGLUCOSAMINYL-PHOSPHATIDYLINOSITOL DE-N-ACETYLASE"/>
    <property type="match status" value="1"/>
</dbReference>
<evidence type="ECO:0000313" key="3">
    <source>
        <dbReference type="Proteomes" id="UP000290261"/>
    </source>
</evidence>